<dbReference type="EMBL" id="AP026708">
    <property type="protein sequence ID" value="BDQ34878.1"/>
    <property type="molecule type" value="Genomic_DNA"/>
</dbReference>
<feature type="signal peptide" evidence="8">
    <location>
        <begin position="1"/>
        <end position="24"/>
    </location>
</feature>
<protein>
    <recommendedName>
        <fullName evidence="6">Probable sugar-binding periplasmic protein</fullName>
    </recommendedName>
</protein>
<evidence type="ECO:0000313" key="9">
    <source>
        <dbReference type="EMBL" id="BDQ34878.1"/>
    </source>
</evidence>
<evidence type="ECO:0000256" key="1">
    <source>
        <dbReference type="ARBA" id="ARBA00004418"/>
    </source>
</evidence>
<comment type="function">
    <text evidence="5">Part of a binding-protein-dependent transport system for a sugar.</text>
</comment>
<reference evidence="9" key="1">
    <citation type="submission" date="2022-08" db="EMBL/GenBank/DDBJ databases">
        <title>Genome Sequence of the sulphate-reducing bacterium, Pseudodesulfovibrio portus JCM14722.</title>
        <authorList>
            <person name="Kondo R."/>
            <person name="Kataoka T."/>
        </authorList>
    </citation>
    <scope>NUCLEOTIDE SEQUENCE</scope>
    <source>
        <strain evidence="9">JCM 14722</strain>
    </source>
</reference>
<dbReference type="InterPro" id="IPR050490">
    <property type="entry name" value="Bact_solute-bd_prot1"/>
</dbReference>
<dbReference type="PANTHER" id="PTHR43649:SF28">
    <property type="entry name" value="BINDING PROTEIN COMPONENT OF ABC SUGAR TRANSPORTER-RELATED"/>
    <property type="match status" value="1"/>
</dbReference>
<organism evidence="9 10">
    <name type="scientific">Pseudodesulfovibrio portus</name>
    <dbReference type="NCBI Taxonomy" id="231439"/>
    <lineage>
        <taxon>Bacteria</taxon>
        <taxon>Pseudomonadati</taxon>
        <taxon>Thermodesulfobacteriota</taxon>
        <taxon>Desulfovibrionia</taxon>
        <taxon>Desulfovibrionales</taxon>
        <taxon>Desulfovibrionaceae</taxon>
    </lineage>
</organism>
<gene>
    <name evidence="9" type="ORF">JCM14722_24200</name>
</gene>
<keyword evidence="4 8" id="KW-0732">Signal</keyword>
<dbReference type="PANTHER" id="PTHR43649">
    <property type="entry name" value="ARABINOSE-BINDING PROTEIN-RELATED"/>
    <property type="match status" value="1"/>
</dbReference>
<evidence type="ECO:0000256" key="5">
    <source>
        <dbReference type="ARBA" id="ARBA00049629"/>
    </source>
</evidence>
<name>A0ABM8AU34_9BACT</name>
<evidence type="ECO:0000256" key="6">
    <source>
        <dbReference type="ARBA" id="ARBA00049753"/>
    </source>
</evidence>
<feature type="region of interest" description="Disordered" evidence="7">
    <location>
        <begin position="26"/>
        <end position="48"/>
    </location>
</feature>
<dbReference type="SUPFAM" id="SSF53850">
    <property type="entry name" value="Periplasmic binding protein-like II"/>
    <property type="match status" value="1"/>
</dbReference>
<dbReference type="PROSITE" id="PS51257">
    <property type="entry name" value="PROKAR_LIPOPROTEIN"/>
    <property type="match status" value="1"/>
</dbReference>
<comment type="subcellular location">
    <subcellularLocation>
        <location evidence="1">Periplasm</location>
    </subcellularLocation>
</comment>
<proteinExistence type="inferred from homology"/>
<evidence type="ECO:0000256" key="4">
    <source>
        <dbReference type="ARBA" id="ARBA00022729"/>
    </source>
</evidence>
<feature type="chain" id="PRO_5046804168" description="Probable sugar-binding periplasmic protein" evidence="8">
    <location>
        <begin position="25"/>
        <end position="437"/>
    </location>
</feature>
<accession>A0ABM8AU34</accession>
<sequence>MKKVLLGLTMLAALMLLLVGCGEAPEKKEAPAPAPKAEAPAPEPAPAKGNDLEIFSWWAGDEGPALEALIEIYKEQNPGVNVINATVTGGSGVNAQAVLKTRMLGGEPPDSFQVHAGQELIGTWVKADRMEDLTPLFKEMGWMEVFPEGLIKLIGTEDGIWSVPVNIHRSNVMWYVPANLEKWGVEAPKTWDDFFAAADKLKGMGVTPLALAQNWTANHLWESVALAAMGADNWDALWAGKLPFDSAEGVKAWELFGKVLAYTNADASSLSWQQATDMVIDGRAAFNVMGDWAAGYMTTTKKLEPGTGYGWVASPGTGGSFMFLADSFGLPKGAPNRDAAVAWLKVLGSKEGSDAFNPLKGSISARTDSDLNKYNGYLQSAAADFGKDRVVGSLAHGVAANDTFKNGFASVMEMFMKSKNADAAAKACAQLAAKAGI</sequence>
<dbReference type="InterPro" id="IPR006059">
    <property type="entry name" value="SBP"/>
</dbReference>
<dbReference type="Proteomes" id="UP001061361">
    <property type="component" value="Chromosome"/>
</dbReference>
<dbReference type="Pfam" id="PF01547">
    <property type="entry name" value="SBP_bac_1"/>
    <property type="match status" value="1"/>
</dbReference>
<evidence type="ECO:0000313" key="10">
    <source>
        <dbReference type="Proteomes" id="UP001061361"/>
    </source>
</evidence>
<keyword evidence="3" id="KW-0813">Transport</keyword>
<dbReference type="RefSeq" id="WP_264981768.1">
    <property type="nucleotide sequence ID" value="NZ_AP026708.1"/>
</dbReference>
<comment type="similarity">
    <text evidence="2">Belongs to the bacterial solute-binding protein 1 family.</text>
</comment>
<dbReference type="Gene3D" id="3.40.190.10">
    <property type="entry name" value="Periplasmic binding protein-like II"/>
    <property type="match status" value="2"/>
</dbReference>
<evidence type="ECO:0000256" key="3">
    <source>
        <dbReference type="ARBA" id="ARBA00022448"/>
    </source>
</evidence>
<evidence type="ECO:0000256" key="8">
    <source>
        <dbReference type="SAM" id="SignalP"/>
    </source>
</evidence>
<evidence type="ECO:0000256" key="2">
    <source>
        <dbReference type="ARBA" id="ARBA00008520"/>
    </source>
</evidence>
<keyword evidence="10" id="KW-1185">Reference proteome</keyword>
<evidence type="ECO:0000256" key="7">
    <source>
        <dbReference type="SAM" id="MobiDB-lite"/>
    </source>
</evidence>